<comment type="caution">
    <text evidence="1">The sequence shown here is derived from an EMBL/GenBank/DDBJ whole genome shotgun (WGS) entry which is preliminary data.</text>
</comment>
<keyword evidence="2" id="KW-1185">Reference proteome</keyword>
<protein>
    <recommendedName>
        <fullName evidence="3">Transposase</fullName>
    </recommendedName>
</protein>
<sequence>MYELNVKIMLKFNNEIVLKSKKYLCGLNLKNTISY</sequence>
<reference evidence="1 2" key="1">
    <citation type="submission" date="2023-07" db="EMBL/GenBank/DDBJ databases">
        <title>Functional and genomic diversity of the sorghum phyllosphere microbiome.</title>
        <authorList>
            <person name="Shade A."/>
        </authorList>
    </citation>
    <scope>NUCLEOTIDE SEQUENCE [LARGE SCALE GENOMIC DNA]</scope>
    <source>
        <strain evidence="1 2">SORGH_AS_1064</strain>
    </source>
</reference>
<dbReference type="EMBL" id="JAUTAL010000001">
    <property type="protein sequence ID" value="MDQ1096099.1"/>
    <property type="molecule type" value="Genomic_DNA"/>
</dbReference>
<gene>
    <name evidence="1" type="ORF">QE404_001246</name>
</gene>
<evidence type="ECO:0000313" key="1">
    <source>
        <dbReference type="EMBL" id="MDQ1096099.1"/>
    </source>
</evidence>
<proteinExistence type="predicted"/>
<accession>A0ABU0TGB5</accession>
<evidence type="ECO:0000313" key="2">
    <source>
        <dbReference type="Proteomes" id="UP001225072"/>
    </source>
</evidence>
<evidence type="ECO:0008006" key="3">
    <source>
        <dbReference type="Google" id="ProtNLM"/>
    </source>
</evidence>
<organism evidence="1 2">
    <name type="scientific">Chryseobacterium camelliae</name>
    <dbReference type="NCBI Taxonomy" id="1265445"/>
    <lineage>
        <taxon>Bacteria</taxon>
        <taxon>Pseudomonadati</taxon>
        <taxon>Bacteroidota</taxon>
        <taxon>Flavobacteriia</taxon>
        <taxon>Flavobacteriales</taxon>
        <taxon>Weeksellaceae</taxon>
        <taxon>Chryseobacterium group</taxon>
        <taxon>Chryseobacterium</taxon>
    </lineage>
</organism>
<dbReference type="Proteomes" id="UP001225072">
    <property type="component" value="Unassembled WGS sequence"/>
</dbReference>
<name>A0ABU0TGB5_9FLAO</name>